<dbReference type="Proteomes" id="UP000492821">
    <property type="component" value="Unassembled WGS sequence"/>
</dbReference>
<keyword evidence="1" id="KW-1185">Reference proteome</keyword>
<reference evidence="1" key="1">
    <citation type="journal article" date="2013" name="Genetics">
        <title>The draft genome and transcriptome of Panagrellus redivivus are shaped by the harsh demands of a free-living lifestyle.</title>
        <authorList>
            <person name="Srinivasan J."/>
            <person name="Dillman A.R."/>
            <person name="Macchietto M.G."/>
            <person name="Heikkinen L."/>
            <person name="Lakso M."/>
            <person name="Fracchia K.M."/>
            <person name="Antoshechkin I."/>
            <person name="Mortazavi A."/>
            <person name="Wong G."/>
            <person name="Sternberg P.W."/>
        </authorList>
    </citation>
    <scope>NUCLEOTIDE SEQUENCE [LARGE SCALE GENOMIC DNA]</scope>
    <source>
        <strain evidence="1">MT8872</strain>
    </source>
</reference>
<dbReference type="AlphaFoldDB" id="A0A7E4VW21"/>
<reference evidence="2" key="2">
    <citation type="submission" date="2020-10" db="UniProtKB">
        <authorList>
            <consortium name="WormBaseParasite"/>
        </authorList>
    </citation>
    <scope>IDENTIFICATION</scope>
</reference>
<evidence type="ECO:0000313" key="1">
    <source>
        <dbReference type="Proteomes" id="UP000492821"/>
    </source>
</evidence>
<sequence>MARDPSIEIPCVVSWRMFVETSRVAHTAAGKAKPDGWLARLPRFTNHHPLPPGVRRSMYQHRPPAAVLLVSPLVATTAKRLERRPFPVHPSV</sequence>
<evidence type="ECO:0000313" key="2">
    <source>
        <dbReference type="WBParaSite" id="Pan_g409.t1"/>
    </source>
</evidence>
<dbReference type="WBParaSite" id="Pan_g409.t1">
    <property type="protein sequence ID" value="Pan_g409.t1"/>
    <property type="gene ID" value="Pan_g409"/>
</dbReference>
<protein>
    <submittedName>
        <fullName evidence="2">Secreted protein</fullName>
    </submittedName>
</protein>
<organism evidence="1 2">
    <name type="scientific">Panagrellus redivivus</name>
    <name type="common">Microworm</name>
    <dbReference type="NCBI Taxonomy" id="6233"/>
    <lineage>
        <taxon>Eukaryota</taxon>
        <taxon>Metazoa</taxon>
        <taxon>Ecdysozoa</taxon>
        <taxon>Nematoda</taxon>
        <taxon>Chromadorea</taxon>
        <taxon>Rhabditida</taxon>
        <taxon>Tylenchina</taxon>
        <taxon>Panagrolaimomorpha</taxon>
        <taxon>Panagrolaimoidea</taxon>
        <taxon>Panagrolaimidae</taxon>
        <taxon>Panagrellus</taxon>
    </lineage>
</organism>
<name>A0A7E4VW21_PANRE</name>
<accession>A0A7E4VW21</accession>
<proteinExistence type="predicted"/>